<dbReference type="SMART" id="SM00355">
    <property type="entry name" value="ZnF_C2H2"/>
    <property type="match status" value="2"/>
</dbReference>
<dbReference type="GO" id="GO:0000978">
    <property type="term" value="F:RNA polymerase II cis-regulatory region sequence-specific DNA binding"/>
    <property type="evidence" value="ECO:0007669"/>
    <property type="project" value="TreeGrafter"/>
</dbReference>
<keyword evidence="3" id="KW-0479">Metal-binding</keyword>
<dbReference type="GO" id="GO:0000785">
    <property type="term" value="C:chromatin"/>
    <property type="evidence" value="ECO:0007669"/>
    <property type="project" value="TreeGrafter"/>
</dbReference>
<keyword evidence="6" id="KW-0862">Zinc</keyword>
<feature type="region of interest" description="Disordered" evidence="11">
    <location>
        <begin position="227"/>
        <end position="246"/>
    </location>
</feature>
<reference evidence="13" key="1">
    <citation type="submission" date="2023-06" db="EMBL/GenBank/DDBJ databases">
        <authorList>
            <consortium name="Lawrence Berkeley National Laboratory"/>
            <person name="Ahrendt S."/>
            <person name="Sahu N."/>
            <person name="Indic B."/>
            <person name="Wong-Bajracharya J."/>
            <person name="Merenyi Z."/>
            <person name="Ke H.-M."/>
            <person name="Monk M."/>
            <person name="Kocsube S."/>
            <person name="Drula E."/>
            <person name="Lipzen A."/>
            <person name="Balint B."/>
            <person name="Henrissat B."/>
            <person name="Andreopoulos B."/>
            <person name="Martin F.M."/>
            <person name="Harder C.B."/>
            <person name="Rigling D."/>
            <person name="Ford K.L."/>
            <person name="Foster G.D."/>
            <person name="Pangilinan J."/>
            <person name="Papanicolaou A."/>
            <person name="Barry K."/>
            <person name="LaButti K."/>
            <person name="Viragh M."/>
            <person name="Koriabine M."/>
            <person name="Yan M."/>
            <person name="Riley R."/>
            <person name="Champramary S."/>
            <person name="Plett K.L."/>
            <person name="Tsai I.J."/>
            <person name="Slot J."/>
            <person name="Sipos G."/>
            <person name="Plett J."/>
            <person name="Nagy L.G."/>
            <person name="Grigoriev I.V."/>
        </authorList>
    </citation>
    <scope>NUCLEOTIDE SEQUENCE</scope>
    <source>
        <strain evidence="13">FPL87.14</strain>
    </source>
</reference>
<dbReference type="PANTHER" id="PTHR14003:SF20">
    <property type="entry name" value="FINGER DOMAIN PROTEIN, PUTATIVE (AFU_ORTHOLOGUE AFUA_4G10380)-RELATED"/>
    <property type="match status" value="1"/>
</dbReference>
<dbReference type="Proteomes" id="UP001175226">
    <property type="component" value="Unassembled WGS sequence"/>
</dbReference>
<evidence type="ECO:0000256" key="9">
    <source>
        <dbReference type="ARBA" id="ARBA00023242"/>
    </source>
</evidence>
<evidence type="ECO:0000256" key="3">
    <source>
        <dbReference type="ARBA" id="ARBA00022723"/>
    </source>
</evidence>
<organism evidence="13 14">
    <name type="scientific">Armillaria borealis</name>
    <dbReference type="NCBI Taxonomy" id="47425"/>
    <lineage>
        <taxon>Eukaryota</taxon>
        <taxon>Fungi</taxon>
        <taxon>Dikarya</taxon>
        <taxon>Basidiomycota</taxon>
        <taxon>Agaricomycotina</taxon>
        <taxon>Agaricomycetes</taxon>
        <taxon>Agaricomycetidae</taxon>
        <taxon>Agaricales</taxon>
        <taxon>Marasmiineae</taxon>
        <taxon>Physalacriaceae</taxon>
        <taxon>Armillaria</taxon>
    </lineage>
</organism>
<dbReference type="InterPro" id="IPR013087">
    <property type="entry name" value="Znf_C2H2_type"/>
</dbReference>
<dbReference type="InterPro" id="IPR036236">
    <property type="entry name" value="Znf_C2H2_sf"/>
</dbReference>
<proteinExistence type="inferred from homology"/>
<evidence type="ECO:0000256" key="6">
    <source>
        <dbReference type="ARBA" id="ARBA00022833"/>
    </source>
</evidence>
<sequence length="307" mass="34679">MTALPSIHEMFPDYLLQQRPPPAPPLSSADLCATVFILHTNSKSQLTREYTTDDSLVDQTRRHVCKVCHKRFNRPSSLRIHQYTHTGDTPFQCPFLGCGRSFNVNSNMQRHYRNHSKRGGPASVYMKEAHSSSSFSLPQQPPAMSQPPSYHLTMPPRQPATRRQYTASLPECATAPNIPISLAAIPECPWAPTSSSSSHTPSLSPPPISPLSSHRSKVNRGAYVWCPSSSESEDEEDGVKEPSFKLHSGSFSDVPRACTEWRDPGYGLDTYRCMEDADQEPKRRRVEYYKDGNRWPCWDRVSDIRTK</sequence>
<dbReference type="Pfam" id="PF00096">
    <property type="entry name" value="zf-C2H2"/>
    <property type="match status" value="2"/>
</dbReference>
<evidence type="ECO:0000256" key="10">
    <source>
        <dbReference type="PROSITE-ProRule" id="PRU00042"/>
    </source>
</evidence>
<evidence type="ECO:0000256" key="7">
    <source>
        <dbReference type="ARBA" id="ARBA00023015"/>
    </source>
</evidence>
<keyword evidence="7" id="KW-0805">Transcription regulation</keyword>
<dbReference type="PROSITE" id="PS00028">
    <property type="entry name" value="ZINC_FINGER_C2H2_1"/>
    <property type="match status" value="2"/>
</dbReference>
<comment type="caution">
    <text evidence="13">The sequence shown here is derived from an EMBL/GenBank/DDBJ whole genome shotgun (WGS) entry which is preliminary data.</text>
</comment>
<keyword evidence="8" id="KW-0804">Transcription</keyword>
<dbReference type="SUPFAM" id="SSF57667">
    <property type="entry name" value="beta-beta-alpha zinc fingers"/>
    <property type="match status" value="1"/>
</dbReference>
<feature type="compositionally biased region" description="Low complexity" evidence="11">
    <location>
        <begin position="192"/>
        <end position="202"/>
    </location>
</feature>
<evidence type="ECO:0000259" key="12">
    <source>
        <dbReference type="PROSITE" id="PS50157"/>
    </source>
</evidence>
<dbReference type="EMBL" id="JAUEPT010000011">
    <property type="protein sequence ID" value="KAK0447500.1"/>
    <property type="molecule type" value="Genomic_DNA"/>
</dbReference>
<evidence type="ECO:0000256" key="2">
    <source>
        <dbReference type="ARBA" id="ARBA00006991"/>
    </source>
</evidence>
<dbReference type="PROSITE" id="PS50157">
    <property type="entry name" value="ZINC_FINGER_C2H2_2"/>
    <property type="match status" value="2"/>
</dbReference>
<evidence type="ECO:0000313" key="13">
    <source>
        <dbReference type="EMBL" id="KAK0447500.1"/>
    </source>
</evidence>
<gene>
    <name evidence="13" type="ORF">EV421DRAFT_2017183</name>
</gene>
<keyword evidence="5 10" id="KW-0863">Zinc-finger</keyword>
<dbReference type="PANTHER" id="PTHR14003">
    <property type="entry name" value="TRANSCRIPTIONAL REPRESSOR PROTEIN YY"/>
    <property type="match status" value="1"/>
</dbReference>
<feature type="region of interest" description="Disordered" evidence="11">
    <location>
        <begin position="191"/>
        <end position="215"/>
    </location>
</feature>
<evidence type="ECO:0000256" key="4">
    <source>
        <dbReference type="ARBA" id="ARBA00022737"/>
    </source>
</evidence>
<protein>
    <recommendedName>
        <fullName evidence="12">C2H2-type domain-containing protein</fullName>
    </recommendedName>
</protein>
<evidence type="ECO:0000256" key="11">
    <source>
        <dbReference type="SAM" id="MobiDB-lite"/>
    </source>
</evidence>
<evidence type="ECO:0000256" key="5">
    <source>
        <dbReference type="ARBA" id="ARBA00022771"/>
    </source>
</evidence>
<dbReference type="GO" id="GO:0000981">
    <property type="term" value="F:DNA-binding transcription factor activity, RNA polymerase II-specific"/>
    <property type="evidence" value="ECO:0007669"/>
    <property type="project" value="TreeGrafter"/>
</dbReference>
<dbReference type="GO" id="GO:0005667">
    <property type="term" value="C:transcription regulator complex"/>
    <property type="evidence" value="ECO:0007669"/>
    <property type="project" value="TreeGrafter"/>
</dbReference>
<dbReference type="GO" id="GO:0008270">
    <property type="term" value="F:zinc ion binding"/>
    <property type="evidence" value="ECO:0007669"/>
    <property type="project" value="UniProtKB-KW"/>
</dbReference>
<evidence type="ECO:0000256" key="1">
    <source>
        <dbReference type="ARBA" id="ARBA00004123"/>
    </source>
</evidence>
<comment type="subcellular location">
    <subcellularLocation>
        <location evidence="1">Nucleus</location>
    </subcellularLocation>
</comment>
<dbReference type="Gene3D" id="3.30.160.60">
    <property type="entry name" value="Classic Zinc Finger"/>
    <property type="match status" value="2"/>
</dbReference>
<feature type="domain" description="C2H2-type" evidence="12">
    <location>
        <begin position="63"/>
        <end position="90"/>
    </location>
</feature>
<feature type="region of interest" description="Disordered" evidence="11">
    <location>
        <begin position="112"/>
        <end position="164"/>
    </location>
</feature>
<dbReference type="GO" id="GO:0031519">
    <property type="term" value="C:PcG protein complex"/>
    <property type="evidence" value="ECO:0007669"/>
    <property type="project" value="TreeGrafter"/>
</dbReference>
<evidence type="ECO:0000256" key="8">
    <source>
        <dbReference type="ARBA" id="ARBA00023163"/>
    </source>
</evidence>
<evidence type="ECO:0000313" key="14">
    <source>
        <dbReference type="Proteomes" id="UP001175226"/>
    </source>
</evidence>
<dbReference type="AlphaFoldDB" id="A0AA39MVN5"/>
<dbReference type="FunFam" id="3.30.160.60:FF:000193">
    <property type="entry name" value="Zinc finger protein 300"/>
    <property type="match status" value="1"/>
</dbReference>
<keyword evidence="14" id="KW-1185">Reference proteome</keyword>
<keyword evidence="9" id="KW-0539">Nucleus</keyword>
<accession>A0AA39MVN5</accession>
<name>A0AA39MVN5_9AGAR</name>
<keyword evidence="4" id="KW-0677">Repeat</keyword>
<comment type="similarity">
    <text evidence="2">Belongs to the krueppel C2H2-type zinc-finger protein family.</text>
</comment>
<feature type="domain" description="C2H2-type" evidence="12">
    <location>
        <begin position="91"/>
        <end position="120"/>
    </location>
</feature>